<dbReference type="InterPro" id="IPR056834">
    <property type="entry name" value="ARM_TT21_C"/>
</dbReference>
<evidence type="ECO:0000256" key="1">
    <source>
        <dbReference type="PROSITE-ProRule" id="PRU00339"/>
    </source>
</evidence>
<dbReference type="PANTHER" id="PTHR12558">
    <property type="entry name" value="CELL DIVISION CYCLE 16,23,27"/>
    <property type="match status" value="1"/>
</dbReference>
<comment type="caution">
    <text evidence="3">The sequence shown here is derived from an EMBL/GenBank/DDBJ whole genome shotgun (WGS) entry which is preliminary data.</text>
</comment>
<organism evidence="3 4">
    <name type="scientific">Ferruginibacter yonginensis</name>
    <dbReference type="NCBI Taxonomy" id="1310416"/>
    <lineage>
        <taxon>Bacteria</taxon>
        <taxon>Pseudomonadati</taxon>
        <taxon>Bacteroidota</taxon>
        <taxon>Chitinophagia</taxon>
        <taxon>Chitinophagales</taxon>
        <taxon>Chitinophagaceae</taxon>
        <taxon>Ferruginibacter</taxon>
    </lineage>
</organism>
<dbReference type="PROSITE" id="PS50005">
    <property type="entry name" value="TPR"/>
    <property type="match status" value="3"/>
</dbReference>
<dbReference type="EMBL" id="JBHSCZ010000001">
    <property type="protein sequence ID" value="MFC4262218.1"/>
    <property type="molecule type" value="Genomic_DNA"/>
</dbReference>
<dbReference type="PROSITE" id="PS50293">
    <property type="entry name" value="TPR_REGION"/>
    <property type="match status" value="1"/>
</dbReference>
<dbReference type="Gene3D" id="1.25.40.10">
    <property type="entry name" value="Tetratricopeptide repeat domain"/>
    <property type="match status" value="3"/>
</dbReference>
<evidence type="ECO:0000259" key="2">
    <source>
        <dbReference type="Pfam" id="PF25063"/>
    </source>
</evidence>
<keyword evidence="4" id="KW-1185">Reference proteome</keyword>
<feature type="repeat" description="TPR" evidence="1">
    <location>
        <begin position="240"/>
        <end position="273"/>
    </location>
</feature>
<feature type="domain" description="Tetratricopeptide repeat protein 21A/21B C-terminal ARM" evidence="2">
    <location>
        <begin position="222"/>
        <end position="340"/>
    </location>
</feature>
<dbReference type="InterPro" id="IPR019734">
    <property type="entry name" value="TPR_rpt"/>
</dbReference>
<feature type="repeat" description="TPR" evidence="1">
    <location>
        <begin position="274"/>
        <end position="307"/>
    </location>
</feature>
<dbReference type="Pfam" id="PF13181">
    <property type="entry name" value="TPR_8"/>
    <property type="match status" value="1"/>
</dbReference>
<evidence type="ECO:0000313" key="3">
    <source>
        <dbReference type="EMBL" id="MFC4262218.1"/>
    </source>
</evidence>
<accession>A0ABV8QQW4</accession>
<reference evidence="4" key="1">
    <citation type="journal article" date="2019" name="Int. J. Syst. Evol. Microbiol.">
        <title>The Global Catalogue of Microorganisms (GCM) 10K type strain sequencing project: providing services to taxonomists for standard genome sequencing and annotation.</title>
        <authorList>
            <consortium name="The Broad Institute Genomics Platform"/>
            <consortium name="The Broad Institute Genome Sequencing Center for Infectious Disease"/>
            <person name="Wu L."/>
            <person name="Ma J."/>
        </authorList>
    </citation>
    <scope>NUCLEOTIDE SEQUENCE [LARGE SCALE GENOMIC DNA]</scope>
    <source>
        <strain evidence="4">CECT 8289</strain>
    </source>
</reference>
<sequence>MKNDRYRHDREEIKELLIQYDNLRMGRPNSFIEKEGFERLIEYFDDKDQLQTALVVCEYAINQYPNTASLLLLKANLLVVTKQYKEGLLLLDESELLDNSDSNLYILKTEAYLALDMQQKAAEVLENAIELFDGDDKIDLLFELADVYDDYENFEKVFDCLVLILKQDPANEEALYKICFWTDFTGRNEESITLHKEIIEEQPFNELAWFNLGAAYQGIKLHEKAIDAYSYVTAINEKFENAYRNMGDAYLRLRKYKESIEMLEKVLELSMPEPVIYEAIGHCYDRLEKFAQARFYYKKASHLDTQDVRMHYKIACTYMNEAAWQSAIKCLYTALKPNPMQPDYNLALGQCYMQMNNMDEALTCFGNVVRMRPKNVSGWTELLKCLLQANQFEEGIEYAHYAYEQTEHKPIFQFYKSMFLFAAGKSKEALLVLENAMMLAPKFIKKFIQLDPRILKNKQVVALIARYKKKSSR</sequence>
<feature type="repeat" description="TPR" evidence="1">
    <location>
        <begin position="342"/>
        <end position="375"/>
    </location>
</feature>
<name>A0ABV8QQW4_9BACT</name>
<dbReference type="InterPro" id="IPR011990">
    <property type="entry name" value="TPR-like_helical_dom_sf"/>
</dbReference>
<dbReference type="RefSeq" id="WP_379707578.1">
    <property type="nucleotide sequence ID" value="NZ_JBHSCZ010000001.1"/>
</dbReference>
<evidence type="ECO:0000313" key="4">
    <source>
        <dbReference type="Proteomes" id="UP001595907"/>
    </source>
</evidence>
<dbReference type="SUPFAM" id="SSF48452">
    <property type="entry name" value="TPR-like"/>
    <property type="match status" value="2"/>
</dbReference>
<gene>
    <name evidence="3" type="ORF">ACFOWM_04985</name>
</gene>
<keyword evidence="1" id="KW-0802">TPR repeat</keyword>
<dbReference type="SMART" id="SM00028">
    <property type="entry name" value="TPR"/>
    <property type="match status" value="10"/>
</dbReference>
<protein>
    <submittedName>
        <fullName evidence="3">Tetratricopeptide repeat protein</fullName>
    </submittedName>
</protein>
<dbReference type="PANTHER" id="PTHR12558:SF13">
    <property type="entry name" value="CELL DIVISION CYCLE PROTEIN 27 HOMOLOG"/>
    <property type="match status" value="1"/>
</dbReference>
<proteinExistence type="predicted"/>
<dbReference type="Pfam" id="PF25063">
    <property type="entry name" value="ARM_TT21_C"/>
    <property type="match status" value="1"/>
</dbReference>
<dbReference type="Proteomes" id="UP001595907">
    <property type="component" value="Unassembled WGS sequence"/>
</dbReference>